<gene>
    <name evidence="2" type="primary">LOC110772766</name>
</gene>
<sequence length="283" mass="32882">MDHANETDVKFNNKRTRGVTKKPQIAKNRSRGIKEIVQYNKKGQPHGKEHTDLESTLVMLARTTVPITYNDWREVPEDFKHKMWDYVEKSFVVDHRSRKNIISSIGIKFRSFKHALTKYHIIPFMNDPEHLKNPPDLYNFIQKEHWDKFVASRVSDEFQALRKLQQERRDKHIYNHRLGRQGYVGLELKIKDELGSSDDDELDRSELWKRARQMTNGLFDPATQAIVDKIDELTKQSKLGLLDKIVGDQDILTQSLGTPEHCGRVRGVGKFVTPTIPHSSSPS</sequence>
<protein>
    <submittedName>
        <fullName evidence="2">Uncharacterized protein LOC110772766</fullName>
    </submittedName>
</protein>
<dbReference type="RefSeq" id="XP_021832925.1">
    <property type="nucleotide sequence ID" value="XM_021977233.1"/>
</dbReference>
<dbReference type="InterPro" id="IPR004252">
    <property type="entry name" value="Probable_transposase_24"/>
</dbReference>
<evidence type="ECO:0000313" key="1">
    <source>
        <dbReference type="Proteomes" id="UP000515124"/>
    </source>
</evidence>
<dbReference type="Proteomes" id="UP000515124">
    <property type="component" value="Unplaced"/>
</dbReference>
<dbReference type="GeneID" id="110772766"/>
<accession>A0A6P5U149</accession>
<reference evidence="2" key="1">
    <citation type="submission" date="2025-08" db="UniProtKB">
        <authorList>
            <consortium name="RefSeq"/>
        </authorList>
    </citation>
    <scope>IDENTIFICATION</scope>
</reference>
<dbReference type="PANTHER" id="PTHR33018">
    <property type="entry name" value="OS10G0338966 PROTEIN-RELATED"/>
    <property type="match status" value="1"/>
</dbReference>
<proteinExistence type="predicted"/>
<organism evidence="1 2">
    <name type="scientific">Prunus avium</name>
    <name type="common">Cherry</name>
    <name type="synonym">Cerasus avium</name>
    <dbReference type="NCBI Taxonomy" id="42229"/>
    <lineage>
        <taxon>Eukaryota</taxon>
        <taxon>Viridiplantae</taxon>
        <taxon>Streptophyta</taxon>
        <taxon>Embryophyta</taxon>
        <taxon>Tracheophyta</taxon>
        <taxon>Spermatophyta</taxon>
        <taxon>Magnoliopsida</taxon>
        <taxon>eudicotyledons</taxon>
        <taxon>Gunneridae</taxon>
        <taxon>Pentapetalae</taxon>
        <taxon>rosids</taxon>
        <taxon>fabids</taxon>
        <taxon>Rosales</taxon>
        <taxon>Rosaceae</taxon>
        <taxon>Amygdaloideae</taxon>
        <taxon>Amygdaleae</taxon>
        <taxon>Prunus</taxon>
    </lineage>
</organism>
<dbReference type="AlphaFoldDB" id="A0A6P5U149"/>
<evidence type="ECO:0000313" key="2">
    <source>
        <dbReference type="RefSeq" id="XP_021832925.1"/>
    </source>
</evidence>
<dbReference type="Pfam" id="PF03004">
    <property type="entry name" value="Transposase_24"/>
    <property type="match status" value="1"/>
</dbReference>
<name>A0A6P5U149_PRUAV</name>
<keyword evidence="1" id="KW-1185">Reference proteome</keyword>
<dbReference type="KEGG" id="pavi:110772766"/>
<dbReference type="PANTHER" id="PTHR33018:SF31">
    <property type="entry name" value="TRANSPOSASE, PTTA_EN_SPM, PLANT"/>
    <property type="match status" value="1"/>
</dbReference>